<dbReference type="Proteomes" id="UP000295832">
    <property type="component" value="Unassembled WGS sequence"/>
</dbReference>
<sequence length="371" mass="41422">MFKVYQLKGNEQSIIKKLKDESVINPDLIIFFASSKAFDFNLLNKELSKGFPTTQLLGCTTSGELSYTGFTNNSLVALVFNGIKNFSTTVIPNVSKTPILHYDKIEKAITESEMSRTGEKGFIIQLITGHNAGEEKALSVVESRFQNPPNLIGGSAGDDLAFETTYVSRNGKVYDDAAVFAFINDNNFKIYKENIFEDSNNIMQVTKVDVEKRVVYEFDGIAATKRYADLLGIKESELEKKMFLNPLGRIIGNDLFISSPKAINNDGSISFYSRIYNKIHVSILKAANPLTILDKSKVQINQDFKKIDGMICINCILRTLQFKEEKITNTYTQSLGELTKNFGGFTSYGEQIANLHLNQTLALLVTGTLKK</sequence>
<dbReference type="Pfam" id="PF10442">
    <property type="entry name" value="FIST_C"/>
    <property type="match status" value="1"/>
</dbReference>
<dbReference type="RefSeq" id="WP_134118289.1">
    <property type="nucleotide sequence ID" value="NZ_SOEG01000031.1"/>
</dbReference>
<dbReference type="Pfam" id="PF08495">
    <property type="entry name" value="FIST"/>
    <property type="match status" value="1"/>
</dbReference>
<evidence type="ECO:0000313" key="3">
    <source>
        <dbReference type="EMBL" id="TDX48246.1"/>
    </source>
</evidence>
<reference evidence="3 4" key="1">
    <citation type="submission" date="2019-03" db="EMBL/GenBank/DDBJ databases">
        <title>Subsurface microbial communities from deep shales in Ohio and West Virginia, USA.</title>
        <authorList>
            <person name="Wrighton K."/>
        </authorList>
    </citation>
    <scope>NUCLEOTIDE SEQUENCE [LARGE SCALE GENOMIC DNA]</scope>
    <source>
        <strain evidence="3 4">MSL 6dP</strain>
    </source>
</reference>
<dbReference type="EMBL" id="SOEG01000031">
    <property type="protein sequence ID" value="TDX48246.1"/>
    <property type="molecule type" value="Genomic_DNA"/>
</dbReference>
<comment type="caution">
    <text evidence="3">The sequence shown here is derived from an EMBL/GenBank/DDBJ whole genome shotgun (WGS) entry which is preliminary data.</text>
</comment>
<evidence type="ECO:0000259" key="1">
    <source>
        <dbReference type="SMART" id="SM00897"/>
    </source>
</evidence>
<evidence type="ECO:0008006" key="5">
    <source>
        <dbReference type="Google" id="ProtNLM"/>
    </source>
</evidence>
<dbReference type="PANTHER" id="PTHR40252">
    <property type="entry name" value="BLR0328 PROTEIN"/>
    <property type="match status" value="1"/>
</dbReference>
<proteinExistence type="predicted"/>
<keyword evidence="4" id="KW-1185">Reference proteome</keyword>
<dbReference type="STRING" id="926561.GCA_000379025_02822"/>
<feature type="domain" description="FIST C-domain" evidence="2">
    <location>
        <begin position="223"/>
        <end position="354"/>
    </location>
</feature>
<feature type="domain" description="FIST" evidence="1">
    <location>
        <begin position="25"/>
        <end position="222"/>
    </location>
</feature>
<dbReference type="InterPro" id="IPR013702">
    <property type="entry name" value="FIST_domain_N"/>
</dbReference>
<organism evidence="3 4">
    <name type="scientific">Orenia marismortui</name>
    <dbReference type="NCBI Taxonomy" id="46469"/>
    <lineage>
        <taxon>Bacteria</taxon>
        <taxon>Bacillati</taxon>
        <taxon>Bacillota</taxon>
        <taxon>Clostridia</taxon>
        <taxon>Halanaerobiales</taxon>
        <taxon>Halobacteroidaceae</taxon>
        <taxon>Orenia</taxon>
    </lineage>
</organism>
<gene>
    <name evidence="3" type="ORF">C7959_13111</name>
</gene>
<dbReference type="SMART" id="SM00897">
    <property type="entry name" value="FIST"/>
    <property type="match status" value="1"/>
</dbReference>
<name>A0A4R8GQZ3_9FIRM</name>
<evidence type="ECO:0000313" key="4">
    <source>
        <dbReference type="Proteomes" id="UP000295832"/>
    </source>
</evidence>
<evidence type="ECO:0000259" key="2">
    <source>
        <dbReference type="SMART" id="SM01204"/>
    </source>
</evidence>
<dbReference type="AlphaFoldDB" id="A0A4R8GQZ3"/>
<dbReference type="PANTHER" id="PTHR40252:SF2">
    <property type="entry name" value="BLR0328 PROTEIN"/>
    <property type="match status" value="1"/>
</dbReference>
<dbReference type="SMART" id="SM01204">
    <property type="entry name" value="FIST_C"/>
    <property type="match status" value="1"/>
</dbReference>
<accession>A0A4R8GQZ3</accession>
<dbReference type="InterPro" id="IPR019494">
    <property type="entry name" value="FIST_C"/>
</dbReference>
<protein>
    <recommendedName>
        <fullName evidence="5">FIST-like protein</fullName>
    </recommendedName>
</protein>